<keyword evidence="2" id="KW-1185">Reference proteome</keyword>
<dbReference type="RefSeq" id="WP_184012737.1">
    <property type="nucleotide sequence ID" value="NZ_JACIJS010000009.1"/>
</dbReference>
<evidence type="ECO:0000313" key="1">
    <source>
        <dbReference type="EMBL" id="MBB5516779.1"/>
    </source>
</evidence>
<dbReference type="EMBL" id="JACIJS010000009">
    <property type="protein sequence ID" value="MBB5516779.1"/>
    <property type="molecule type" value="Genomic_DNA"/>
</dbReference>
<sequence length="118" mass="13270">MTYVQGFVAAVPQENKADFITHAKAAAEIFMELGALSVRENWEVDVPDGEHTSFPMAVKRAEGEAIVFSWITWPDQATAHACMEKMMSDPQMEARMGEMPFDGKRMIYGGFETVFEQD</sequence>
<dbReference type="PIRSF" id="PIRSF007028">
    <property type="entry name" value="UCP007028"/>
    <property type="match status" value="1"/>
</dbReference>
<reference evidence="1 2" key="1">
    <citation type="submission" date="2020-08" db="EMBL/GenBank/DDBJ databases">
        <title>Genomic Encyclopedia of Type Strains, Phase IV (KMG-IV): sequencing the most valuable type-strain genomes for metagenomic binning, comparative biology and taxonomic classification.</title>
        <authorList>
            <person name="Goeker M."/>
        </authorList>
    </citation>
    <scope>NUCLEOTIDE SEQUENCE [LARGE SCALE GENOMIC DNA]</scope>
    <source>
        <strain evidence="1 2">DSM 103377</strain>
    </source>
</reference>
<dbReference type="SUPFAM" id="SSF54909">
    <property type="entry name" value="Dimeric alpha+beta barrel"/>
    <property type="match status" value="1"/>
</dbReference>
<dbReference type="Gene3D" id="3.30.70.100">
    <property type="match status" value="1"/>
</dbReference>
<protein>
    <submittedName>
        <fullName evidence="1">Uncharacterized protein YbaA (DUF1428 family)</fullName>
    </submittedName>
</protein>
<name>A0A840WNZ8_9RHOB</name>
<dbReference type="Pfam" id="PF07237">
    <property type="entry name" value="DUF1428"/>
    <property type="match status" value="1"/>
</dbReference>
<dbReference type="Proteomes" id="UP000553766">
    <property type="component" value="Unassembled WGS sequence"/>
</dbReference>
<comment type="caution">
    <text evidence="1">The sequence shown here is derived from an EMBL/GenBank/DDBJ whole genome shotgun (WGS) entry which is preliminary data.</text>
</comment>
<accession>A0A840WNZ8</accession>
<dbReference type="InterPro" id="IPR009874">
    <property type="entry name" value="DUF1428"/>
</dbReference>
<gene>
    <name evidence="1" type="ORF">FHS89_002821</name>
</gene>
<organism evidence="1 2">
    <name type="scientific">Rubricella aquisinus</name>
    <dbReference type="NCBI Taxonomy" id="2028108"/>
    <lineage>
        <taxon>Bacteria</taxon>
        <taxon>Pseudomonadati</taxon>
        <taxon>Pseudomonadota</taxon>
        <taxon>Alphaproteobacteria</taxon>
        <taxon>Rhodobacterales</taxon>
        <taxon>Paracoccaceae</taxon>
        <taxon>Rubricella</taxon>
    </lineage>
</organism>
<dbReference type="InterPro" id="IPR011008">
    <property type="entry name" value="Dimeric_a/b-barrel"/>
</dbReference>
<evidence type="ECO:0000313" key="2">
    <source>
        <dbReference type="Proteomes" id="UP000553766"/>
    </source>
</evidence>
<dbReference type="AlphaFoldDB" id="A0A840WNZ8"/>
<proteinExistence type="predicted"/>